<accession>A0A9N9EGM8</accession>
<dbReference type="AlphaFoldDB" id="A0A9N9EGM8"/>
<dbReference type="Proteomes" id="UP000789405">
    <property type="component" value="Unassembled WGS sequence"/>
</dbReference>
<evidence type="ECO:0000313" key="1">
    <source>
        <dbReference type="EMBL" id="CAG8676208.1"/>
    </source>
</evidence>
<feature type="non-terminal residue" evidence="1">
    <location>
        <position position="125"/>
    </location>
</feature>
<sequence>MAALKPSYQIKIQQNPVFDTSQNHTTKHKPFYLMYSQHTIVPLDLQLQGSKETQNNIRNAQERQKGYYNKSIKSIEFKIGDQVLLYESAKEKVYSNKLREKWKGPYFVHDYRVSGAYKLRTVEEK</sequence>
<reference evidence="1" key="1">
    <citation type="submission" date="2021-06" db="EMBL/GenBank/DDBJ databases">
        <authorList>
            <person name="Kallberg Y."/>
            <person name="Tangrot J."/>
            <person name="Rosling A."/>
        </authorList>
    </citation>
    <scope>NUCLEOTIDE SEQUENCE</scope>
    <source>
        <strain evidence="1">MA453B</strain>
    </source>
</reference>
<comment type="caution">
    <text evidence="1">The sequence shown here is derived from an EMBL/GenBank/DDBJ whole genome shotgun (WGS) entry which is preliminary data.</text>
</comment>
<protein>
    <submittedName>
        <fullName evidence="1">28725_t:CDS:1</fullName>
    </submittedName>
</protein>
<proteinExistence type="predicted"/>
<keyword evidence="2" id="KW-1185">Reference proteome</keyword>
<organism evidence="1 2">
    <name type="scientific">Dentiscutata erythropus</name>
    <dbReference type="NCBI Taxonomy" id="1348616"/>
    <lineage>
        <taxon>Eukaryota</taxon>
        <taxon>Fungi</taxon>
        <taxon>Fungi incertae sedis</taxon>
        <taxon>Mucoromycota</taxon>
        <taxon>Glomeromycotina</taxon>
        <taxon>Glomeromycetes</taxon>
        <taxon>Diversisporales</taxon>
        <taxon>Gigasporaceae</taxon>
        <taxon>Dentiscutata</taxon>
    </lineage>
</organism>
<evidence type="ECO:0000313" key="2">
    <source>
        <dbReference type="Proteomes" id="UP000789405"/>
    </source>
</evidence>
<dbReference type="OrthoDB" id="5425374at2759"/>
<dbReference type="EMBL" id="CAJVPY010007169">
    <property type="protein sequence ID" value="CAG8676208.1"/>
    <property type="molecule type" value="Genomic_DNA"/>
</dbReference>
<gene>
    <name evidence="1" type="ORF">DERYTH_LOCUS11527</name>
</gene>
<name>A0A9N9EGM8_9GLOM</name>